<feature type="domain" description="TauD/TfdA-like" evidence="2">
    <location>
        <begin position="43"/>
        <end position="352"/>
    </location>
</feature>
<dbReference type="PANTHER" id="PTHR10696">
    <property type="entry name" value="GAMMA-BUTYROBETAINE HYDROXYLASE-RELATED"/>
    <property type="match status" value="1"/>
</dbReference>
<dbReference type="KEGG" id="trg:TRUGW13939_10595"/>
<dbReference type="Proteomes" id="UP000509510">
    <property type="component" value="Chromosome VI"/>
</dbReference>
<gene>
    <name evidence="3" type="ORF">TRUGW13939_10595</name>
</gene>
<keyword evidence="4" id="KW-1185">Reference proteome</keyword>
<sequence>MAVQFEHFNVPGAQVVHSNSFPYGLQVKIEEGKPHTPSLEASVKAVKALSESGRFSELLQKHGAVVLKGIGHPSADSYAKVINALETARGSRPFIQIGLAGKRNIVAENIWTANEGPQDRRFYQHNEYSRYTRFPANIHFYCEKKALEGGETPIAHSALVYEKLENSIPELVQEIQKRGLAMKMLFRAPGKEGTGNEFNWAGEFSFGQEFLPTDDQATKKAKVEKQVRKLTDDFHWTEDDSIEITQHIPGIRRAPASGHPVWFNGLVGRFGITRDIGALDPPYIGRDGMTYLPCEYGDGTPIPHEHLEKLEEIIDKLEINLSLDEGDILLVDNFQVSHGRKPWKGERRILVNLTTTAKEGQIGAPSNTADKQVFHTDAGDIISLICLQPAAEGGESKIASSWFNDPQKPYTKRPILYHQPATDSAPERVLIQYARRYFTGFLAQPRSKNIPPITEAQAEALDALHFLAEKHSATLNFQKGDVQYINNLSILHARNGFRDEKGKERHLLRLWLRDPEYAWETPEPLRPRWNNVYENVNVEEQVFPVEPRIRKT</sequence>
<dbReference type="Pfam" id="PF02668">
    <property type="entry name" value="TauD"/>
    <property type="match status" value="2"/>
</dbReference>
<dbReference type="AlphaFoldDB" id="A0A7H8RD34"/>
<feature type="non-terminal residue" evidence="3">
    <location>
        <position position="1"/>
    </location>
</feature>
<evidence type="ECO:0000259" key="2">
    <source>
        <dbReference type="Pfam" id="PF02668"/>
    </source>
</evidence>
<dbReference type="InterPro" id="IPR050411">
    <property type="entry name" value="AlphaKG_dependent_hydroxylases"/>
</dbReference>
<dbReference type="InterPro" id="IPR003819">
    <property type="entry name" value="TauD/TfdA-like"/>
</dbReference>
<dbReference type="InterPro" id="IPR042098">
    <property type="entry name" value="TauD-like_sf"/>
</dbReference>
<dbReference type="Gene3D" id="3.60.130.10">
    <property type="entry name" value="Clavaminate synthase-like"/>
    <property type="match status" value="2"/>
</dbReference>
<dbReference type="GeneID" id="55998074"/>
<dbReference type="GO" id="GO:0016491">
    <property type="term" value="F:oxidoreductase activity"/>
    <property type="evidence" value="ECO:0007669"/>
    <property type="project" value="UniProtKB-KW"/>
</dbReference>
<dbReference type="SUPFAM" id="SSF51197">
    <property type="entry name" value="Clavaminate synthase-like"/>
    <property type="match status" value="2"/>
</dbReference>
<keyword evidence="1" id="KW-0560">Oxidoreductase</keyword>
<dbReference type="OrthoDB" id="408743at2759"/>
<reference evidence="4" key="1">
    <citation type="submission" date="2020-06" db="EMBL/GenBank/DDBJ databases">
        <title>A chromosome-scale genome assembly of Talaromyces rugulosus W13939.</title>
        <authorList>
            <person name="Wang B."/>
            <person name="Guo L."/>
            <person name="Ye K."/>
            <person name="Wang L."/>
        </authorList>
    </citation>
    <scope>NUCLEOTIDE SEQUENCE [LARGE SCALE GENOMIC DNA]</scope>
    <source>
        <strain evidence="4">W13939</strain>
    </source>
</reference>
<evidence type="ECO:0000313" key="3">
    <source>
        <dbReference type="EMBL" id="QKX63425.1"/>
    </source>
</evidence>
<evidence type="ECO:0000313" key="4">
    <source>
        <dbReference type="Proteomes" id="UP000509510"/>
    </source>
</evidence>
<protein>
    <recommendedName>
        <fullName evidence="2">TauD/TfdA-like domain-containing protein</fullName>
    </recommendedName>
</protein>
<evidence type="ECO:0000256" key="1">
    <source>
        <dbReference type="ARBA" id="ARBA00023002"/>
    </source>
</evidence>
<dbReference type="RefSeq" id="XP_035349599.1">
    <property type="nucleotide sequence ID" value="XM_035493706.1"/>
</dbReference>
<name>A0A7H8RD34_TALRU</name>
<dbReference type="EMBL" id="CP055903">
    <property type="protein sequence ID" value="QKX63425.1"/>
    <property type="molecule type" value="Genomic_DNA"/>
</dbReference>
<proteinExistence type="predicted"/>
<accession>A0A7H8RD34</accession>
<dbReference type="PANTHER" id="PTHR10696:SF21">
    <property type="entry name" value="TAUD_TFDA-LIKE DOMAIN-CONTAINING PROTEIN"/>
    <property type="match status" value="1"/>
</dbReference>
<organism evidence="3 4">
    <name type="scientific">Talaromyces rugulosus</name>
    <name type="common">Penicillium rugulosum</name>
    <dbReference type="NCBI Taxonomy" id="121627"/>
    <lineage>
        <taxon>Eukaryota</taxon>
        <taxon>Fungi</taxon>
        <taxon>Dikarya</taxon>
        <taxon>Ascomycota</taxon>
        <taxon>Pezizomycotina</taxon>
        <taxon>Eurotiomycetes</taxon>
        <taxon>Eurotiomycetidae</taxon>
        <taxon>Eurotiales</taxon>
        <taxon>Trichocomaceae</taxon>
        <taxon>Talaromyces</taxon>
        <taxon>Talaromyces sect. Islandici</taxon>
    </lineage>
</organism>
<feature type="domain" description="TauD/TfdA-like" evidence="2">
    <location>
        <begin position="406"/>
        <end position="511"/>
    </location>
</feature>